<name>A0A8D8TLD7_9HEMI</name>
<sequence length="119" mass="12871">MRLPAGRSNLFPCLARSPGCIVCSAQAESTPKTPTIPKTTPTTPLWFGSATLWPGISISGRLRSSLSWCSLVTWVELCMGPHNYRRVCRGPSCLRRTPTLLSSMIGKTCISASFPTGSR</sequence>
<protein>
    <submittedName>
        <fullName evidence="1">Uncharacterized protein</fullName>
    </submittedName>
</protein>
<organism evidence="1">
    <name type="scientific">Cacopsylla melanoneura</name>
    <dbReference type="NCBI Taxonomy" id="428564"/>
    <lineage>
        <taxon>Eukaryota</taxon>
        <taxon>Metazoa</taxon>
        <taxon>Ecdysozoa</taxon>
        <taxon>Arthropoda</taxon>
        <taxon>Hexapoda</taxon>
        <taxon>Insecta</taxon>
        <taxon>Pterygota</taxon>
        <taxon>Neoptera</taxon>
        <taxon>Paraneoptera</taxon>
        <taxon>Hemiptera</taxon>
        <taxon>Sternorrhyncha</taxon>
        <taxon>Psylloidea</taxon>
        <taxon>Psyllidae</taxon>
        <taxon>Psyllinae</taxon>
        <taxon>Cacopsylla</taxon>
    </lineage>
</organism>
<dbReference type="AlphaFoldDB" id="A0A8D8TLD7"/>
<accession>A0A8D8TLD7</accession>
<dbReference type="EMBL" id="HBUF01285316">
    <property type="protein sequence ID" value="CAG6688162.1"/>
    <property type="molecule type" value="Transcribed_RNA"/>
</dbReference>
<dbReference type="EMBL" id="HBUF01027484">
    <property type="protein sequence ID" value="CAG6613412.1"/>
    <property type="molecule type" value="Transcribed_RNA"/>
</dbReference>
<reference evidence="1" key="1">
    <citation type="submission" date="2021-05" db="EMBL/GenBank/DDBJ databases">
        <authorList>
            <person name="Alioto T."/>
            <person name="Alioto T."/>
            <person name="Gomez Garrido J."/>
        </authorList>
    </citation>
    <scope>NUCLEOTIDE SEQUENCE</scope>
</reference>
<evidence type="ECO:0000313" key="1">
    <source>
        <dbReference type="EMBL" id="CAG6688162.1"/>
    </source>
</evidence>
<proteinExistence type="predicted"/>
<dbReference type="EMBL" id="HBUF01563385">
    <property type="protein sequence ID" value="CAG6763421.1"/>
    <property type="molecule type" value="Transcribed_RNA"/>
</dbReference>